<dbReference type="EMBL" id="DSLG01000003">
    <property type="protein sequence ID" value="HEA86991.1"/>
    <property type="molecule type" value="Genomic_DNA"/>
</dbReference>
<proteinExistence type="inferred from homology"/>
<comment type="caution">
    <text evidence="4">The sequence shown here is derived from an EMBL/GenBank/DDBJ whole genome shotgun (WGS) entry which is preliminary data.</text>
</comment>
<dbReference type="Pfam" id="PF03091">
    <property type="entry name" value="CutA1"/>
    <property type="match status" value="1"/>
</dbReference>
<evidence type="ECO:0000256" key="1">
    <source>
        <dbReference type="ARBA" id="ARBA00010169"/>
    </source>
</evidence>
<dbReference type="EMBL" id="DSTU01000003">
    <property type="protein sequence ID" value="HFJ53320.1"/>
    <property type="molecule type" value="Genomic_DNA"/>
</dbReference>
<name>A0A7C3IN04_UNCW3</name>
<dbReference type="GO" id="GO:0005507">
    <property type="term" value="F:copper ion binding"/>
    <property type="evidence" value="ECO:0007669"/>
    <property type="project" value="TreeGrafter"/>
</dbReference>
<organism evidence="4">
    <name type="scientific">candidate division WOR-3 bacterium</name>
    <dbReference type="NCBI Taxonomy" id="2052148"/>
    <lineage>
        <taxon>Bacteria</taxon>
        <taxon>Bacteria division WOR-3</taxon>
    </lineage>
</organism>
<dbReference type="AlphaFoldDB" id="A0A7C3IN04"/>
<dbReference type="InterPro" id="IPR015867">
    <property type="entry name" value="N-reg_PII/ATP_PRibTrfase_C"/>
</dbReference>
<dbReference type="GO" id="GO:0010038">
    <property type="term" value="P:response to metal ion"/>
    <property type="evidence" value="ECO:0007669"/>
    <property type="project" value="InterPro"/>
</dbReference>
<comment type="similarity">
    <text evidence="1">Belongs to the CutA family.</text>
</comment>
<evidence type="ECO:0000313" key="3">
    <source>
        <dbReference type="EMBL" id="HEE18373.1"/>
    </source>
</evidence>
<dbReference type="EMBL" id="DSKA01000174">
    <property type="protein sequence ID" value="HEE18373.1"/>
    <property type="molecule type" value="Genomic_DNA"/>
</dbReference>
<dbReference type="InterPro" id="IPR004323">
    <property type="entry name" value="Ion_tolerance_CutA"/>
</dbReference>
<dbReference type="SUPFAM" id="SSF54913">
    <property type="entry name" value="GlnB-like"/>
    <property type="match status" value="1"/>
</dbReference>
<sequence>MRYLQVFVPVPDRRTASRISRTLLEERLAGCVQISGPIVSSYWWEGKIEQSREWLLLIKTDKAHYPLLERRIRELHPYRVPEIIALAITAGYQPYLNWLVSELTASRSRSAGRRS</sequence>
<reference evidence="4" key="1">
    <citation type="journal article" date="2020" name="mSystems">
        <title>Genome- and Community-Level Interaction Insights into Carbon Utilization and Element Cycling Functions of Hydrothermarchaeota in Hydrothermal Sediment.</title>
        <authorList>
            <person name="Zhou Z."/>
            <person name="Liu Y."/>
            <person name="Xu W."/>
            <person name="Pan J."/>
            <person name="Luo Z.H."/>
            <person name="Li M."/>
        </authorList>
    </citation>
    <scope>NUCLEOTIDE SEQUENCE [LARGE SCALE GENOMIC DNA]</scope>
    <source>
        <strain evidence="3">SpSt-236</strain>
        <strain evidence="2">SpSt-265</strain>
        <strain evidence="4">SpSt-465</strain>
    </source>
</reference>
<dbReference type="PANTHER" id="PTHR23419">
    <property type="entry name" value="DIVALENT CATION TOLERANCE CUTA-RELATED"/>
    <property type="match status" value="1"/>
</dbReference>
<dbReference type="InterPro" id="IPR011322">
    <property type="entry name" value="N-reg_PII-like_a/b"/>
</dbReference>
<dbReference type="Gene3D" id="3.30.70.120">
    <property type="match status" value="1"/>
</dbReference>
<evidence type="ECO:0000313" key="2">
    <source>
        <dbReference type="EMBL" id="HEA86991.1"/>
    </source>
</evidence>
<gene>
    <name evidence="3" type="ORF">ENP62_02335</name>
    <name evidence="2" type="ORF">ENP94_03160</name>
    <name evidence="4" type="ORF">ENS16_01345</name>
</gene>
<protein>
    <submittedName>
        <fullName evidence="4">Divalent-cation tolerance protein CutA</fullName>
    </submittedName>
</protein>
<accession>A0A7C3IN04</accession>
<evidence type="ECO:0000313" key="4">
    <source>
        <dbReference type="EMBL" id="HFJ53320.1"/>
    </source>
</evidence>
<dbReference type="PANTHER" id="PTHR23419:SF8">
    <property type="entry name" value="FI09726P"/>
    <property type="match status" value="1"/>
</dbReference>